<proteinExistence type="predicted"/>
<evidence type="ECO:0000313" key="8">
    <source>
        <dbReference type="Proteomes" id="UP000198521"/>
    </source>
</evidence>
<feature type="domain" description="NarX-like N-terminal" evidence="6">
    <location>
        <begin position="156"/>
        <end position="240"/>
    </location>
</feature>
<feature type="domain" description="NarX-like N-terminal" evidence="6">
    <location>
        <begin position="35"/>
        <end position="121"/>
    </location>
</feature>
<sequence>MKKKSTTILLTILIALVFNTHLTAQSNKYGAISYAKAINISGKQRMLSQKISKAYLLTAKGINDQSIKKELNSSKFIFEKQLQILTKNASSSSTKLSLKKVRTLWDEFKTIIASTPDTQNSLRIVKANTNLLKSCNEVVISIENSYNYNNQFFQNKNKDLAKTINISGRQRMLSQRLCLYYTATTMFKGDSPEYKKVLNETYEKFDNTIGELLISNYNSTDIEEELGVVMSYWEKLQTNKNGLLNGDFTLQEMFATTNQLTKSFNKITNLYEDVATN</sequence>
<accession>A0A1H7WM68</accession>
<evidence type="ECO:0000256" key="1">
    <source>
        <dbReference type="ARBA" id="ARBA00004141"/>
    </source>
</evidence>
<evidence type="ECO:0000259" key="6">
    <source>
        <dbReference type="Pfam" id="PF13675"/>
    </source>
</evidence>
<evidence type="ECO:0000256" key="4">
    <source>
        <dbReference type="ARBA" id="ARBA00023136"/>
    </source>
</evidence>
<keyword evidence="4" id="KW-0472">Membrane</keyword>
<organism evidence="7 8">
    <name type="scientific">Aquimarina amphilecti</name>
    <dbReference type="NCBI Taxonomy" id="1038014"/>
    <lineage>
        <taxon>Bacteria</taxon>
        <taxon>Pseudomonadati</taxon>
        <taxon>Bacteroidota</taxon>
        <taxon>Flavobacteriia</taxon>
        <taxon>Flavobacteriales</taxon>
        <taxon>Flavobacteriaceae</taxon>
        <taxon>Aquimarina</taxon>
    </lineage>
</organism>
<dbReference type="GO" id="GO:0016020">
    <property type="term" value="C:membrane"/>
    <property type="evidence" value="ECO:0007669"/>
    <property type="project" value="UniProtKB-SubCell"/>
</dbReference>
<feature type="chain" id="PRO_5011726144" evidence="5">
    <location>
        <begin position="25"/>
        <end position="277"/>
    </location>
</feature>
<evidence type="ECO:0000256" key="3">
    <source>
        <dbReference type="ARBA" id="ARBA00022989"/>
    </source>
</evidence>
<dbReference type="EMBL" id="FOAB01000011">
    <property type="protein sequence ID" value="SEM22149.1"/>
    <property type="molecule type" value="Genomic_DNA"/>
</dbReference>
<dbReference type="Pfam" id="PF13675">
    <property type="entry name" value="PilJ"/>
    <property type="match status" value="2"/>
</dbReference>
<dbReference type="OrthoDB" id="952521at2"/>
<dbReference type="RefSeq" id="WP_091412464.1">
    <property type="nucleotide sequence ID" value="NZ_FOAB01000011.1"/>
</dbReference>
<protein>
    <submittedName>
        <fullName evidence="7">Type IV pili methyl-accepting chemotaxis transducer N-term</fullName>
    </submittedName>
</protein>
<dbReference type="Proteomes" id="UP000198521">
    <property type="component" value="Unassembled WGS sequence"/>
</dbReference>
<keyword evidence="8" id="KW-1185">Reference proteome</keyword>
<dbReference type="AlphaFoldDB" id="A0A1H7WM68"/>
<name>A0A1H7WM68_AQUAM</name>
<keyword evidence="2" id="KW-0812">Transmembrane</keyword>
<keyword evidence="5" id="KW-0732">Signal</keyword>
<evidence type="ECO:0000256" key="2">
    <source>
        <dbReference type="ARBA" id="ARBA00022692"/>
    </source>
</evidence>
<dbReference type="STRING" id="1038014.SAMN04487910_4449"/>
<reference evidence="7 8" key="1">
    <citation type="submission" date="2016-10" db="EMBL/GenBank/DDBJ databases">
        <authorList>
            <person name="de Groot N.N."/>
        </authorList>
    </citation>
    <scope>NUCLEOTIDE SEQUENCE [LARGE SCALE GENOMIC DNA]</scope>
    <source>
        <strain evidence="7 8">DSM 25232</strain>
    </source>
</reference>
<gene>
    <name evidence="7" type="ORF">SAMN04487910_4449</name>
</gene>
<evidence type="ECO:0000313" key="7">
    <source>
        <dbReference type="EMBL" id="SEM22149.1"/>
    </source>
</evidence>
<dbReference type="InterPro" id="IPR029095">
    <property type="entry name" value="NarX-like_N"/>
</dbReference>
<comment type="subcellular location">
    <subcellularLocation>
        <location evidence="1">Membrane</location>
        <topology evidence="1">Multi-pass membrane protein</topology>
    </subcellularLocation>
</comment>
<evidence type="ECO:0000256" key="5">
    <source>
        <dbReference type="SAM" id="SignalP"/>
    </source>
</evidence>
<keyword evidence="3" id="KW-1133">Transmembrane helix</keyword>
<feature type="signal peptide" evidence="5">
    <location>
        <begin position="1"/>
        <end position="24"/>
    </location>
</feature>